<name>A0A6L2MS97_TANCI</name>
<evidence type="ECO:0000313" key="1">
    <source>
        <dbReference type="EMBL" id="GEU76640.1"/>
    </source>
</evidence>
<accession>A0A6L2MS97</accession>
<dbReference type="EMBL" id="BKCJ010007319">
    <property type="protein sequence ID" value="GEU76640.1"/>
    <property type="molecule type" value="Genomic_DNA"/>
</dbReference>
<sequence>MIVNSHITQPLEPGFEFDDQEWVEMGSFLFVRLEISFHREKEGDVAILKTKRWNCGACKQLVGEGDIWIGVEDEISSDEVVEKEAMKRLRFGEKMVYNSYLTSKRQHRESQMKMEIMKNFLKKWATIMSCKDI</sequence>
<comment type="caution">
    <text evidence="1">The sequence shown here is derived from an EMBL/GenBank/DDBJ whole genome shotgun (WGS) entry which is preliminary data.</text>
</comment>
<reference evidence="1" key="1">
    <citation type="journal article" date="2019" name="Sci. Rep.">
        <title>Draft genome of Tanacetum cinerariifolium, the natural source of mosquito coil.</title>
        <authorList>
            <person name="Yamashiro T."/>
            <person name="Shiraishi A."/>
            <person name="Satake H."/>
            <person name="Nakayama K."/>
        </authorList>
    </citation>
    <scope>NUCLEOTIDE SEQUENCE</scope>
</reference>
<proteinExistence type="predicted"/>
<protein>
    <submittedName>
        <fullName evidence="1">Uncharacterized protein</fullName>
    </submittedName>
</protein>
<gene>
    <name evidence="1" type="ORF">Tci_048618</name>
</gene>
<organism evidence="1">
    <name type="scientific">Tanacetum cinerariifolium</name>
    <name type="common">Dalmatian daisy</name>
    <name type="synonym">Chrysanthemum cinerariifolium</name>
    <dbReference type="NCBI Taxonomy" id="118510"/>
    <lineage>
        <taxon>Eukaryota</taxon>
        <taxon>Viridiplantae</taxon>
        <taxon>Streptophyta</taxon>
        <taxon>Embryophyta</taxon>
        <taxon>Tracheophyta</taxon>
        <taxon>Spermatophyta</taxon>
        <taxon>Magnoliopsida</taxon>
        <taxon>eudicotyledons</taxon>
        <taxon>Gunneridae</taxon>
        <taxon>Pentapetalae</taxon>
        <taxon>asterids</taxon>
        <taxon>campanulids</taxon>
        <taxon>Asterales</taxon>
        <taxon>Asteraceae</taxon>
        <taxon>Asteroideae</taxon>
        <taxon>Anthemideae</taxon>
        <taxon>Anthemidinae</taxon>
        <taxon>Tanacetum</taxon>
    </lineage>
</organism>
<dbReference type="AlphaFoldDB" id="A0A6L2MS97"/>